<dbReference type="PRINTS" id="PR00377">
    <property type="entry name" value="IMPHPHTASES"/>
</dbReference>
<dbReference type="OMA" id="QTEADRC"/>
<evidence type="ECO:0000256" key="5">
    <source>
        <dbReference type="ARBA" id="ARBA00022723"/>
    </source>
</evidence>
<evidence type="ECO:0000256" key="12">
    <source>
        <dbReference type="ARBA" id="ARBA00044478"/>
    </source>
</evidence>
<evidence type="ECO:0000256" key="6">
    <source>
        <dbReference type="ARBA" id="ARBA00022801"/>
    </source>
</evidence>
<keyword evidence="5 18" id="KW-0479">Metal-binding</keyword>
<dbReference type="FunFam" id="3.40.190.80:FF:000006">
    <property type="entry name" value="Bisphosphate nucleotidase 1"/>
    <property type="match status" value="1"/>
</dbReference>
<dbReference type="KEGG" id="dhe:111594819"/>
<name>A0A6J1LF30_DROHY</name>
<evidence type="ECO:0000256" key="2">
    <source>
        <dbReference type="ARBA" id="ARBA00009759"/>
    </source>
</evidence>
<proteinExistence type="inferred from homology"/>
<dbReference type="RefSeq" id="XP_023164049.1">
    <property type="nucleotide sequence ID" value="XM_023308281.2"/>
</dbReference>
<dbReference type="CDD" id="cd01640">
    <property type="entry name" value="IPPase"/>
    <property type="match status" value="1"/>
</dbReference>
<evidence type="ECO:0000256" key="1">
    <source>
        <dbReference type="ARBA" id="ARBA00001946"/>
    </source>
</evidence>
<evidence type="ECO:0000256" key="18">
    <source>
        <dbReference type="PIRSR" id="PIRSR600760-2"/>
    </source>
</evidence>
<sequence length="308" mass="33197">MATNAPLIMRIMALSINTAKRAGVIIRDVLKQGDLGIVDKGKNDPQTEADRSAQRCIIASLAKKFPSIKIIGEEGGSDLNVCDDWLVGEQDEAFLKQDCPADWKDAQPEDFVIWVDPLDGTAEFTQGFVEHVTVLIGIAVKNSAVGGIIHQPFYKQSSGELGRTIWGLKGLGTGGFTAVKPPANEFIITTTRSHSNALHQKAVDVFNASKVLKVGGAGFKVLQLLEGKAHAYVFATPGCKKWDTCAPEAVLEASGGTLTNINGDHYEYHENVEHVNRRGVLASSGENHQELVEKIPVEVRQAVGATQT</sequence>
<comment type="catalytic activity">
    <reaction evidence="14">
        <text>3'-phosphoadenylyl sulfate + H2O = adenosine 5'-phosphosulfate + phosphate</text>
        <dbReference type="Rhea" id="RHEA:77639"/>
        <dbReference type="ChEBI" id="CHEBI:15377"/>
        <dbReference type="ChEBI" id="CHEBI:43474"/>
        <dbReference type="ChEBI" id="CHEBI:58243"/>
        <dbReference type="ChEBI" id="CHEBI:58339"/>
        <dbReference type="EC" id="3.1.3.7"/>
    </reaction>
    <physiologicalReaction direction="left-to-right" evidence="14">
        <dbReference type="Rhea" id="RHEA:77640"/>
    </physiologicalReaction>
</comment>
<dbReference type="OrthoDB" id="411145at2759"/>
<dbReference type="PANTHER" id="PTHR43028:SF5">
    <property type="entry name" value="3'(2'),5'-BISPHOSPHATE NUCLEOTIDASE 1"/>
    <property type="match status" value="1"/>
</dbReference>
<dbReference type="PANTHER" id="PTHR43028">
    <property type="entry name" value="3'(2'),5'-BISPHOSPHATE NUCLEOTIDASE 1"/>
    <property type="match status" value="1"/>
</dbReference>
<dbReference type="PROSITE" id="PS00629">
    <property type="entry name" value="IMP_1"/>
    <property type="match status" value="1"/>
</dbReference>
<evidence type="ECO:0000256" key="15">
    <source>
        <dbReference type="ARBA" id="ARBA00044519"/>
    </source>
</evidence>
<accession>A0A6J1LF30</accession>
<evidence type="ECO:0000256" key="10">
    <source>
        <dbReference type="ARBA" id="ARBA00044465"/>
    </source>
</evidence>
<evidence type="ECO:0000256" key="17">
    <source>
        <dbReference type="ARBA" id="ARBA00044554"/>
    </source>
</evidence>
<feature type="binding site" evidence="18">
    <location>
        <position position="118"/>
    </location>
    <ligand>
        <name>Mg(2+)</name>
        <dbReference type="ChEBI" id="CHEBI:18420"/>
        <label>1</label>
        <note>catalytic</note>
    </ligand>
</feature>
<dbReference type="GO" id="GO:0004441">
    <property type="term" value="F:inositol-1,4-bisphosphate 1-phosphatase activity"/>
    <property type="evidence" value="ECO:0007669"/>
    <property type="project" value="UniProtKB-EC"/>
</dbReference>
<dbReference type="PROSITE" id="PS00630">
    <property type="entry name" value="IMP_2"/>
    <property type="match status" value="1"/>
</dbReference>
<dbReference type="InterPro" id="IPR000760">
    <property type="entry name" value="Inositol_monophosphatase-like"/>
</dbReference>
<evidence type="ECO:0000256" key="7">
    <source>
        <dbReference type="ARBA" id="ARBA00022842"/>
    </source>
</evidence>
<gene>
    <name evidence="20" type="primary">LOC111594819</name>
</gene>
<feature type="binding site" evidence="18">
    <location>
        <position position="119"/>
    </location>
    <ligand>
        <name>Mg(2+)</name>
        <dbReference type="ChEBI" id="CHEBI:18420"/>
        <label>1</label>
        <note>catalytic</note>
    </ligand>
</feature>
<evidence type="ECO:0000256" key="4">
    <source>
        <dbReference type="ARBA" id="ARBA00022671"/>
    </source>
</evidence>
<organism evidence="19 20">
    <name type="scientific">Drosophila hydei</name>
    <name type="common">Fruit fly</name>
    <dbReference type="NCBI Taxonomy" id="7224"/>
    <lineage>
        <taxon>Eukaryota</taxon>
        <taxon>Metazoa</taxon>
        <taxon>Ecdysozoa</taxon>
        <taxon>Arthropoda</taxon>
        <taxon>Hexapoda</taxon>
        <taxon>Insecta</taxon>
        <taxon>Pterygota</taxon>
        <taxon>Neoptera</taxon>
        <taxon>Endopterygota</taxon>
        <taxon>Diptera</taxon>
        <taxon>Brachycera</taxon>
        <taxon>Muscomorpha</taxon>
        <taxon>Ephydroidea</taxon>
        <taxon>Drosophilidae</taxon>
        <taxon>Drosophila</taxon>
    </lineage>
</organism>
<keyword evidence="6" id="KW-0378">Hydrolase</keyword>
<feature type="binding site" evidence="18">
    <location>
        <position position="116"/>
    </location>
    <ligand>
        <name>Mg(2+)</name>
        <dbReference type="ChEBI" id="CHEBI:18420"/>
        <label>1</label>
        <note>catalytic</note>
    </ligand>
</feature>
<dbReference type="Proteomes" id="UP000504633">
    <property type="component" value="Unplaced"/>
</dbReference>
<dbReference type="EC" id="3.1.3.57" evidence="15"/>
<dbReference type="Gene3D" id="3.40.190.80">
    <property type="match status" value="1"/>
</dbReference>
<evidence type="ECO:0000313" key="19">
    <source>
        <dbReference type="Proteomes" id="UP000504633"/>
    </source>
</evidence>
<comment type="cofactor">
    <cofactor evidence="1 18">
        <name>Mg(2+)</name>
        <dbReference type="ChEBI" id="CHEBI:18420"/>
    </cofactor>
</comment>
<dbReference type="GO" id="GO:0046872">
    <property type="term" value="F:metal ion binding"/>
    <property type="evidence" value="ECO:0007669"/>
    <property type="project" value="UniProtKB-KW"/>
</dbReference>
<comment type="catalytic activity">
    <reaction evidence="12">
        <text>1D-myo-inositol 1,4-bisphosphate + H2O = 1D-myo-inositol 4-phosphate + phosphate</text>
        <dbReference type="Rhea" id="RHEA:15553"/>
        <dbReference type="ChEBI" id="CHEBI:15377"/>
        <dbReference type="ChEBI" id="CHEBI:43474"/>
        <dbReference type="ChEBI" id="CHEBI:58282"/>
        <dbReference type="ChEBI" id="CHEBI:58469"/>
        <dbReference type="EC" id="3.1.3.57"/>
    </reaction>
    <physiologicalReaction direction="left-to-right" evidence="12">
        <dbReference type="Rhea" id="RHEA:15554"/>
    </physiologicalReaction>
</comment>
<keyword evidence="4" id="KW-0452">Lithium</keyword>
<reference evidence="20" key="1">
    <citation type="submission" date="2025-08" db="UniProtKB">
        <authorList>
            <consortium name="RefSeq"/>
        </authorList>
    </citation>
    <scope>IDENTIFICATION</scope>
    <source>
        <strain evidence="20">15085-1641.00</strain>
        <tissue evidence="20">Whole body</tissue>
    </source>
</reference>
<dbReference type="SUPFAM" id="SSF56655">
    <property type="entry name" value="Carbohydrate phosphatase"/>
    <property type="match status" value="1"/>
</dbReference>
<evidence type="ECO:0000256" key="13">
    <source>
        <dbReference type="ARBA" id="ARBA00044479"/>
    </source>
</evidence>
<evidence type="ECO:0000256" key="9">
    <source>
        <dbReference type="ARBA" id="ARBA00041815"/>
    </source>
</evidence>
<feature type="binding site" evidence="18">
    <location>
        <position position="73"/>
    </location>
    <ligand>
        <name>Mg(2+)</name>
        <dbReference type="ChEBI" id="CHEBI:18420"/>
        <label>1</label>
        <note>catalytic</note>
    </ligand>
</feature>
<keyword evidence="19" id="KW-1185">Reference proteome</keyword>
<evidence type="ECO:0000256" key="11">
    <source>
        <dbReference type="ARBA" id="ARBA00044466"/>
    </source>
</evidence>
<evidence type="ECO:0000256" key="8">
    <source>
        <dbReference type="ARBA" id="ARBA00040342"/>
    </source>
</evidence>
<dbReference type="InterPro" id="IPR020550">
    <property type="entry name" value="Inositol_monophosphatase_CS"/>
</dbReference>
<dbReference type="GO" id="GO:0046854">
    <property type="term" value="P:phosphatidylinositol phosphate biosynthetic process"/>
    <property type="evidence" value="ECO:0007669"/>
    <property type="project" value="InterPro"/>
</dbReference>
<keyword evidence="7 18" id="KW-0460">Magnesium</keyword>
<evidence type="ECO:0000313" key="20">
    <source>
        <dbReference type="RefSeq" id="XP_023164049.1"/>
    </source>
</evidence>
<dbReference type="InterPro" id="IPR050725">
    <property type="entry name" value="CysQ/Inositol_MonoPase"/>
</dbReference>
<dbReference type="GeneID" id="111594819"/>
<dbReference type="EC" id="3.1.3.7" evidence="3"/>
<comment type="similarity">
    <text evidence="2">Belongs to the inositol monophosphatase superfamily.</text>
</comment>
<feature type="binding site" evidence="18">
    <location>
        <position position="243"/>
    </location>
    <ligand>
        <name>Mg(2+)</name>
        <dbReference type="ChEBI" id="CHEBI:18420"/>
        <label>1</label>
        <note>catalytic</note>
    </ligand>
</feature>
<evidence type="ECO:0000256" key="14">
    <source>
        <dbReference type="ARBA" id="ARBA00044484"/>
    </source>
</evidence>
<dbReference type="InterPro" id="IPR020583">
    <property type="entry name" value="Inositol_monoP_metal-BS"/>
</dbReference>
<dbReference type="FunFam" id="3.30.540.10:FF:000023">
    <property type="entry name" value="Protein CBR-TAG-231"/>
    <property type="match status" value="1"/>
</dbReference>
<protein>
    <recommendedName>
        <fullName evidence="8">3'(2'),5'-bisphosphate nucleotidase 1</fullName>
        <ecNumber evidence="15">3.1.3.57</ecNumber>
        <ecNumber evidence="3">3.1.3.7</ecNumber>
    </recommendedName>
    <alternativeName>
        <fullName evidence="16">3'-phosphoadenosine 5'-phosphate phosphatase</fullName>
    </alternativeName>
    <alternativeName>
        <fullName evidence="9">Bisphosphate 3'-nucleotidase 1</fullName>
    </alternativeName>
    <alternativeName>
        <fullName evidence="17">Inositol-polyphosphate 1-phosphatase</fullName>
    </alternativeName>
</protein>
<dbReference type="AlphaFoldDB" id="A0A6J1LF30"/>
<evidence type="ECO:0000256" key="3">
    <source>
        <dbReference type="ARBA" id="ARBA00012633"/>
    </source>
</evidence>
<dbReference type="GO" id="GO:0008441">
    <property type="term" value="F:3'(2'),5'-bisphosphate nucleotidase activity"/>
    <property type="evidence" value="ECO:0007669"/>
    <property type="project" value="UniProtKB-EC"/>
</dbReference>
<comment type="catalytic activity">
    <reaction evidence="10">
        <text>1D-myo-inositol 1,3,4-trisphosphate + H2O = 1D-myo-inositol 3,4-bisphosphate + phosphate</text>
        <dbReference type="Rhea" id="RHEA:70319"/>
        <dbReference type="ChEBI" id="CHEBI:15377"/>
        <dbReference type="ChEBI" id="CHEBI:43474"/>
        <dbReference type="ChEBI" id="CHEBI:58414"/>
        <dbReference type="ChEBI" id="CHEBI:83241"/>
    </reaction>
    <physiologicalReaction direction="left-to-right" evidence="10">
        <dbReference type="Rhea" id="RHEA:70320"/>
    </physiologicalReaction>
</comment>
<dbReference type="Gene3D" id="3.30.540.10">
    <property type="entry name" value="Fructose-1,6-Bisphosphatase, subunit A, domain 1"/>
    <property type="match status" value="1"/>
</dbReference>
<comment type="catalytic activity">
    <reaction evidence="11">
        <text>adenosine 2',5'-bisphosphate + H2O = AMP + phosphate</text>
        <dbReference type="Rhea" id="RHEA:77643"/>
        <dbReference type="ChEBI" id="CHEBI:15377"/>
        <dbReference type="ChEBI" id="CHEBI:43474"/>
        <dbReference type="ChEBI" id="CHEBI:194156"/>
        <dbReference type="ChEBI" id="CHEBI:456215"/>
        <dbReference type="EC" id="3.1.3.7"/>
    </reaction>
    <physiologicalReaction direction="left-to-right" evidence="11">
        <dbReference type="Rhea" id="RHEA:77644"/>
    </physiologicalReaction>
</comment>
<comment type="catalytic activity">
    <reaction evidence="13">
        <text>adenosine 3',5'-bisphosphate + H2O = AMP + phosphate</text>
        <dbReference type="Rhea" id="RHEA:10040"/>
        <dbReference type="ChEBI" id="CHEBI:15377"/>
        <dbReference type="ChEBI" id="CHEBI:43474"/>
        <dbReference type="ChEBI" id="CHEBI:58343"/>
        <dbReference type="ChEBI" id="CHEBI:456215"/>
        <dbReference type="EC" id="3.1.3.7"/>
    </reaction>
    <physiologicalReaction direction="left-to-right" evidence="13">
        <dbReference type="Rhea" id="RHEA:10041"/>
    </physiologicalReaction>
</comment>
<dbReference type="Pfam" id="PF00459">
    <property type="entry name" value="Inositol_P"/>
    <property type="match status" value="1"/>
</dbReference>
<evidence type="ECO:0000256" key="16">
    <source>
        <dbReference type="ARBA" id="ARBA00044544"/>
    </source>
</evidence>